<keyword evidence="2" id="KW-1185">Reference proteome</keyword>
<evidence type="ECO:0000313" key="1">
    <source>
        <dbReference type="EMBL" id="MTB96734.1"/>
    </source>
</evidence>
<dbReference type="RefSeq" id="WP_154612509.1">
    <property type="nucleotide sequence ID" value="NZ_CP053660.1"/>
</dbReference>
<accession>A0A6I3JEU5</accession>
<dbReference type="EMBL" id="WLCI01000018">
    <property type="protein sequence ID" value="MTB96734.1"/>
    <property type="molecule type" value="Genomic_DNA"/>
</dbReference>
<protein>
    <submittedName>
        <fullName evidence="1">Uncharacterized protein</fullName>
    </submittedName>
</protein>
<name>A0A6I3JEU5_9ACTN</name>
<comment type="caution">
    <text evidence="1">The sequence shown here is derived from an EMBL/GenBank/DDBJ whole genome shotgun (WGS) entry which is preliminary data.</text>
</comment>
<reference evidence="1 2" key="1">
    <citation type="submission" date="2019-10" db="EMBL/GenBank/DDBJ databases">
        <title>Nocardioides novel species isolated from the excrement of Marmot.</title>
        <authorList>
            <person name="Zhang G."/>
        </authorList>
    </citation>
    <scope>NUCLEOTIDE SEQUENCE [LARGE SCALE GENOMIC DNA]</scope>
    <source>
        <strain evidence="2">zg-579</strain>
    </source>
</reference>
<dbReference type="Proteomes" id="UP000433406">
    <property type="component" value="Unassembled WGS sequence"/>
</dbReference>
<organism evidence="1 2">
    <name type="scientific">Nocardioides marmotae</name>
    <dbReference type="NCBI Taxonomy" id="2663857"/>
    <lineage>
        <taxon>Bacteria</taxon>
        <taxon>Bacillati</taxon>
        <taxon>Actinomycetota</taxon>
        <taxon>Actinomycetes</taxon>
        <taxon>Propionibacteriales</taxon>
        <taxon>Nocardioidaceae</taxon>
        <taxon>Nocardioides</taxon>
    </lineage>
</organism>
<proteinExistence type="predicted"/>
<gene>
    <name evidence="1" type="ORF">GGQ22_16785</name>
</gene>
<evidence type="ECO:0000313" key="2">
    <source>
        <dbReference type="Proteomes" id="UP000433406"/>
    </source>
</evidence>
<dbReference type="AlphaFoldDB" id="A0A6I3JEU5"/>
<sequence length="217" mass="23329">MSRRRPGGTVLAAVVACAAVLGVAGGAVLAGALEEEPRTVASAVPLPAVSPSYPVDPPLPVKADPDTPGLKTGVRLQRAQVGIPPFGLRLPVPAGWRRSDSLLGEWKWFPPGQPDKNAYFLRVRLVTGFQTREAALRERLSALSGASDVQELVIETQDEDGFTATYVTDDHRRVAMERFLSFDGRTAYATVAVVGRERDLLGMADLVERIVRRAATS</sequence>
<dbReference type="PROSITE" id="PS51257">
    <property type="entry name" value="PROKAR_LIPOPROTEIN"/>
    <property type="match status" value="1"/>
</dbReference>